<dbReference type="EMBL" id="CP004353">
    <property type="protein sequence ID" value="AHI22385.1"/>
    <property type="molecule type" value="Genomic_DNA"/>
</dbReference>
<dbReference type="PATRIC" id="fig|1224164.3.peg.993"/>
<reference evidence="2 3" key="1">
    <citation type="submission" date="2013-02" db="EMBL/GenBank/DDBJ databases">
        <title>The complete genome sequence of Corynebacterium vitaeruminis DSM 20294.</title>
        <authorList>
            <person name="Ruckert C."/>
            <person name="Albersmeier A."/>
            <person name="Kalinowski J."/>
        </authorList>
    </citation>
    <scope>NUCLEOTIDE SEQUENCE [LARGE SCALE GENOMIC DNA]</scope>
    <source>
        <strain evidence="3">ATCC 10234</strain>
    </source>
</reference>
<dbReference type="AlphaFoldDB" id="W5Y0J5"/>
<protein>
    <submittedName>
        <fullName evidence="2">Uncharacterized protein</fullName>
    </submittedName>
</protein>
<dbReference type="RefSeq" id="WP_025252422.1">
    <property type="nucleotide sequence ID" value="NZ_CP004353.1"/>
</dbReference>
<gene>
    <name evidence="2" type="ORF">B843_04980</name>
</gene>
<keyword evidence="3" id="KW-1185">Reference proteome</keyword>
<proteinExistence type="predicted"/>
<dbReference type="STRING" id="1224164.B843_04980"/>
<feature type="transmembrane region" description="Helical" evidence="1">
    <location>
        <begin position="32"/>
        <end position="52"/>
    </location>
</feature>
<evidence type="ECO:0000313" key="2">
    <source>
        <dbReference type="EMBL" id="AHI22385.1"/>
    </source>
</evidence>
<keyword evidence="1" id="KW-1133">Transmembrane helix</keyword>
<accession>W5Y0J5</accession>
<dbReference type="Proteomes" id="UP000019222">
    <property type="component" value="Chromosome"/>
</dbReference>
<organism evidence="2 3">
    <name type="scientific">Corynebacterium vitaeruminis DSM 20294</name>
    <dbReference type="NCBI Taxonomy" id="1224164"/>
    <lineage>
        <taxon>Bacteria</taxon>
        <taxon>Bacillati</taxon>
        <taxon>Actinomycetota</taxon>
        <taxon>Actinomycetes</taxon>
        <taxon>Mycobacteriales</taxon>
        <taxon>Corynebacteriaceae</taxon>
        <taxon>Corynebacterium</taxon>
    </lineage>
</organism>
<dbReference type="KEGG" id="cvt:B843_04980"/>
<evidence type="ECO:0000256" key="1">
    <source>
        <dbReference type="SAM" id="Phobius"/>
    </source>
</evidence>
<dbReference type="HOGENOM" id="CLU_170931_0_0_11"/>
<name>W5Y0J5_9CORY</name>
<keyword evidence="1" id="KW-0472">Membrane</keyword>
<dbReference type="eggNOG" id="ENOG5031WMX">
    <property type="taxonomic scope" value="Bacteria"/>
</dbReference>
<keyword evidence="1" id="KW-0812">Transmembrane</keyword>
<sequence length="96" mass="10863">MQVSNLAYGTVMFLAQKDIGPEGSEFGKASPIGWLVLVALVVVVLILGWAFHRRYSRLNRRRMFAEAHGIDLFDEETLDKAMAEAGVLDQRKKLWI</sequence>
<evidence type="ECO:0000313" key="3">
    <source>
        <dbReference type="Proteomes" id="UP000019222"/>
    </source>
</evidence>